<dbReference type="PANTHER" id="PTHR37422">
    <property type="entry name" value="TEICHURONIC ACID BIOSYNTHESIS PROTEIN TUAE"/>
    <property type="match status" value="1"/>
</dbReference>
<dbReference type="GO" id="GO:0016020">
    <property type="term" value="C:membrane"/>
    <property type="evidence" value="ECO:0007669"/>
    <property type="project" value="UniProtKB-SubCell"/>
</dbReference>
<keyword evidence="2 5" id="KW-0812">Transmembrane</keyword>
<feature type="transmembrane region" description="Helical" evidence="5">
    <location>
        <begin position="227"/>
        <end position="244"/>
    </location>
</feature>
<keyword evidence="4 5" id="KW-0472">Membrane</keyword>
<feature type="transmembrane region" description="Helical" evidence="5">
    <location>
        <begin position="176"/>
        <end position="196"/>
    </location>
</feature>
<evidence type="ECO:0000256" key="3">
    <source>
        <dbReference type="ARBA" id="ARBA00022989"/>
    </source>
</evidence>
<feature type="transmembrane region" description="Helical" evidence="5">
    <location>
        <begin position="383"/>
        <end position="401"/>
    </location>
</feature>
<feature type="transmembrane region" description="Helical" evidence="5">
    <location>
        <begin position="64"/>
        <end position="83"/>
    </location>
</feature>
<evidence type="ECO:0000313" key="7">
    <source>
        <dbReference type="EMBL" id="QHO70818.1"/>
    </source>
</evidence>
<dbReference type="KEGG" id="mant:BHD05_15355"/>
<feature type="domain" description="O-antigen ligase-related" evidence="6">
    <location>
        <begin position="212"/>
        <end position="356"/>
    </location>
</feature>
<dbReference type="Pfam" id="PF04932">
    <property type="entry name" value="Wzy_C"/>
    <property type="match status" value="1"/>
</dbReference>
<dbReference type="AlphaFoldDB" id="A0A7L5AJN4"/>
<name>A0A7L5AJN4_9MICO</name>
<keyword evidence="8" id="KW-1185">Reference proteome</keyword>
<reference evidence="7 8" key="1">
    <citation type="submission" date="2016-09" db="EMBL/GenBank/DDBJ databases">
        <title>Complete genome sequence of microbes from the polar regions.</title>
        <authorList>
            <person name="Liao L."/>
            <person name="Chen B."/>
        </authorList>
    </citation>
    <scope>NUCLEOTIDE SEQUENCE [LARGE SCALE GENOMIC DNA]</scope>
    <source>
        <strain evidence="7 8">ZS314</strain>
    </source>
</reference>
<gene>
    <name evidence="7" type="ORF">BHD05_15355</name>
</gene>
<feature type="transmembrane region" description="Helical" evidence="5">
    <location>
        <begin position="89"/>
        <end position="108"/>
    </location>
</feature>
<dbReference type="OrthoDB" id="1118146at2"/>
<comment type="subcellular location">
    <subcellularLocation>
        <location evidence="1">Membrane</location>
        <topology evidence="1">Multi-pass membrane protein</topology>
    </subcellularLocation>
</comment>
<dbReference type="EMBL" id="CP017146">
    <property type="protein sequence ID" value="QHO70818.1"/>
    <property type="molecule type" value="Genomic_DNA"/>
</dbReference>
<accession>A0A7L5AJN4</accession>
<feature type="transmembrane region" description="Helical" evidence="5">
    <location>
        <begin position="413"/>
        <end position="431"/>
    </location>
</feature>
<dbReference type="PANTHER" id="PTHR37422:SF17">
    <property type="entry name" value="O-ANTIGEN LIGASE"/>
    <property type="match status" value="1"/>
</dbReference>
<evidence type="ECO:0000256" key="5">
    <source>
        <dbReference type="SAM" id="Phobius"/>
    </source>
</evidence>
<protein>
    <recommendedName>
        <fullName evidence="6">O-antigen ligase-related domain-containing protein</fullName>
    </recommendedName>
</protein>
<feature type="transmembrane region" description="Helical" evidence="5">
    <location>
        <begin position="256"/>
        <end position="278"/>
    </location>
</feature>
<evidence type="ECO:0000256" key="1">
    <source>
        <dbReference type="ARBA" id="ARBA00004141"/>
    </source>
</evidence>
<feature type="transmembrane region" description="Helical" evidence="5">
    <location>
        <begin position="120"/>
        <end position="139"/>
    </location>
</feature>
<keyword evidence="3 5" id="KW-1133">Transmembrane helix</keyword>
<dbReference type="RefSeq" id="WP_161887212.1">
    <property type="nucleotide sequence ID" value="NZ_CP017146.1"/>
</dbReference>
<sequence length="448" mass="47706">MRLLERRAFLMGFATLALFTVLAGDAWRNSISWYGFGALVAILAALSVAVLVRHRASIRPGSLPWPLVAFLALATVSIAWSFYPGASAIGVFAQVITTLAAVAIALVLTGDELLRALGWALRAILVLSLVFELAVSLVVRAPVLPVWVTAADRVDPPLMLYWSRNLLLEGDRIQGVVGNSGLLGMIALIALIVFGVQLAAGTVRRLPGILWLVTAAAVLALTRSATITVALVAVLIVLGMVLALRRAESPRARLAVYGGIVVALAAVAGSVLAFRSVLLDLLGKSDDLTGRLDIWDAVIGLATQRPVFGWGWVSFWAPWAPPFDDLVTRNGVIQLHAHNAWLDVWLQLGVVGLLVFGSLVVTTAIRSWLLATDRVVTHQGDRGTFSSLSLLPPLLLTALLVQSLAESRILVEGGWVLLVILAVTTKLGVLGRLRRTPADSRTGAARAA</sequence>
<feature type="transmembrane region" description="Helical" evidence="5">
    <location>
        <begin position="344"/>
        <end position="371"/>
    </location>
</feature>
<evidence type="ECO:0000259" key="6">
    <source>
        <dbReference type="Pfam" id="PF04932"/>
    </source>
</evidence>
<dbReference type="InterPro" id="IPR007016">
    <property type="entry name" value="O-antigen_ligase-rel_domated"/>
</dbReference>
<evidence type="ECO:0000256" key="2">
    <source>
        <dbReference type="ARBA" id="ARBA00022692"/>
    </source>
</evidence>
<dbReference type="Proteomes" id="UP000464507">
    <property type="component" value="Chromosome"/>
</dbReference>
<feature type="transmembrane region" description="Helical" evidence="5">
    <location>
        <begin position="33"/>
        <end position="52"/>
    </location>
</feature>
<proteinExistence type="predicted"/>
<evidence type="ECO:0000256" key="4">
    <source>
        <dbReference type="ARBA" id="ARBA00023136"/>
    </source>
</evidence>
<evidence type="ECO:0000313" key="8">
    <source>
        <dbReference type="Proteomes" id="UP000464507"/>
    </source>
</evidence>
<dbReference type="InterPro" id="IPR051533">
    <property type="entry name" value="WaaL-like"/>
</dbReference>
<feature type="transmembrane region" description="Helical" evidence="5">
    <location>
        <begin position="203"/>
        <end position="221"/>
    </location>
</feature>
<organism evidence="7 8">
    <name type="scientific">Marisediminicola antarctica</name>
    <dbReference type="NCBI Taxonomy" id="674079"/>
    <lineage>
        <taxon>Bacteria</taxon>
        <taxon>Bacillati</taxon>
        <taxon>Actinomycetota</taxon>
        <taxon>Actinomycetes</taxon>
        <taxon>Micrococcales</taxon>
        <taxon>Microbacteriaceae</taxon>
        <taxon>Marisediminicola</taxon>
    </lineage>
</organism>